<gene>
    <name evidence="2" type="ORF">SAMN04488006_1330</name>
</gene>
<feature type="transmembrane region" description="Helical" evidence="1">
    <location>
        <begin position="12"/>
        <end position="30"/>
    </location>
</feature>
<accession>A0A1I6PSR5</accession>
<organism evidence="2 3">
    <name type="scientific">Lutibacter maritimus</name>
    <dbReference type="NCBI Taxonomy" id="593133"/>
    <lineage>
        <taxon>Bacteria</taxon>
        <taxon>Pseudomonadati</taxon>
        <taxon>Bacteroidota</taxon>
        <taxon>Flavobacteriia</taxon>
        <taxon>Flavobacteriales</taxon>
        <taxon>Flavobacteriaceae</taxon>
        <taxon>Lutibacter</taxon>
    </lineage>
</organism>
<dbReference type="Proteomes" id="UP000199312">
    <property type="component" value="Unassembled WGS sequence"/>
</dbReference>
<evidence type="ECO:0000313" key="3">
    <source>
        <dbReference type="Proteomes" id="UP000199312"/>
    </source>
</evidence>
<name>A0A1I6PSR5_9FLAO</name>
<keyword evidence="3" id="KW-1185">Reference proteome</keyword>
<dbReference type="EMBL" id="FOZP01000002">
    <property type="protein sequence ID" value="SFS43287.1"/>
    <property type="molecule type" value="Genomic_DNA"/>
</dbReference>
<sequence>MQLLEFIKKEPIYFKFLYALGCLFFMYHLNEMTNENSEVNCIYPIFSIIILVTYFIRVLYYYKKNNLF</sequence>
<keyword evidence="1" id="KW-1133">Transmembrane helix</keyword>
<evidence type="ECO:0000256" key="1">
    <source>
        <dbReference type="SAM" id="Phobius"/>
    </source>
</evidence>
<keyword evidence="1" id="KW-0812">Transmembrane</keyword>
<evidence type="ECO:0000313" key="2">
    <source>
        <dbReference type="EMBL" id="SFS43287.1"/>
    </source>
</evidence>
<protein>
    <submittedName>
        <fullName evidence="2">Uncharacterized protein</fullName>
    </submittedName>
</protein>
<feature type="transmembrane region" description="Helical" evidence="1">
    <location>
        <begin position="42"/>
        <end position="62"/>
    </location>
</feature>
<proteinExistence type="predicted"/>
<dbReference type="AlphaFoldDB" id="A0A1I6PSR5"/>
<reference evidence="3" key="1">
    <citation type="submission" date="2016-10" db="EMBL/GenBank/DDBJ databases">
        <authorList>
            <person name="Varghese N."/>
            <person name="Submissions S."/>
        </authorList>
    </citation>
    <scope>NUCLEOTIDE SEQUENCE [LARGE SCALE GENOMIC DNA]</scope>
    <source>
        <strain evidence="3">DSM 24450</strain>
    </source>
</reference>
<keyword evidence="1" id="KW-0472">Membrane</keyword>